<dbReference type="Gene3D" id="1.10.287.130">
    <property type="match status" value="1"/>
</dbReference>
<name>A0A344LWU9_9FLAO</name>
<dbReference type="OrthoDB" id="9781208at2"/>
<dbReference type="SMART" id="SM00387">
    <property type="entry name" value="HATPase_c"/>
    <property type="match status" value="1"/>
</dbReference>
<feature type="transmembrane region" description="Helical" evidence="7">
    <location>
        <begin position="104"/>
        <end position="124"/>
    </location>
</feature>
<evidence type="ECO:0000313" key="10">
    <source>
        <dbReference type="Proteomes" id="UP000251561"/>
    </source>
</evidence>
<dbReference type="RefSeq" id="WP_113679311.1">
    <property type="nucleotide sequence ID" value="NZ_CP030261.1"/>
</dbReference>
<evidence type="ECO:0000256" key="5">
    <source>
        <dbReference type="ARBA" id="ARBA00022777"/>
    </source>
</evidence>
<accession>A0A344LWU9</accession>
<evidence type="ECO:0000256" key="2">
    <source>
        <dbReference type="ARBA" id="ARBA00012438"/>
    </source>
</evidence>
<dbReference type="Gene3D" id="3.30.565.10">
    <property type="entry name" value="Histidine kinase-like ATPase, C-terminal domain"/>
    <property type="match status" value="1"/>
</dbReference>
<dbReference type="EC" id="2.7.13.3" evidence="2"/>
<keyword evidence="5" id="KW-0418">Kinase</keyword>
<dbReference type="SUPFAM" id="SSF55874">
    <property type="entry name" value="ATPase domain of HSP90 chaperone/DNA topoisomerase II/histidine kinase"/>
    <property type="match status" value="1"/>
</dbReference>
<dbReference type="InterPro" id="IPR004358">
    <property type="entry name" value="Sig_transdc_His_kin-like_C"/>
</dbReference>
<feature type="transmembrane region" description="Helical" evidence="7">
    <location>
        <begin position="43"/>
        <end position="62"/>
    </location>
</feature>
<evidence type="ECO:0000256" key="3">
    <source>
        <dbReference type="ARBA" id="ARBA00022553"/>
    </source>
</evidence>
<evidence type="ECO:0000256" key="1">
    <source>
        <dbReference type="ARBA" id="ARBA00000085"/>
    </source>
</evidence>
<evidence type="ECO:0000259" key="8">
    <source>
        <dbReference type="PROSITE" id="PS50109"/>
    </source>
</evidence>
<evidence type="ECO:0000256" key="4">
    <source>
        <dbReference type="ARBA" id="ARBA00022679"/>
    </source>
</evidence>
<gene>
    <name evidence="9" type="ORF">HYN86_18060</name>
</gene>
<feature type="transmembrane region" description="Helical" evidence="7">
    <location>
        <begin position="12"/>
        <end position="31"/>
    </location>
</feature>
<protein>
    <recommendedName>
        <fullName evidence="2">histidine kinase</fullName>
        <ecNumber evidence="2">2.7.13.3</ecNumber>
    </recommendedName>
</protein>
<feature type="transmembrane region" description="Helical" evidence="7">
    <location>
        <begin position="196"/>
        <end position="216"/>
    </location>
</feature>
<dbReference type="InterPro" id="IPR003594">
    <property type="entry name" value="HATPase_dom"/>
</dbReference>
<comment type="catalytic activity">
    <reaction evidence="1">
        <text>ATP + protein L-histidine = ADP + protein N-phospho-L-histidine.</text>
        <dbReference type="EC" id="2.7.13.3"/>
    </reaction>
</comment>
<dbReference type="CDD" id="cd00082">
    <property type="entry name" value="HisKA"/>
    <property type="match status" value="1"/>
</dbReference>
<dbReference type="InterPro" id="IPR005467">
    <property type="entry name" value="His_kinase_dom"/>
</dbReference>
<dbReference type="FunFam" id="3.30.565.10:FF:000006">
    <property type="entry name" value="Sensor histidine kinase WalK"/>
    <property type="match status" value="1"/>
</dbReference>
<keyword evidence="3" id="KW-0597">Phosphoprotein</keyword>
<sequence>MFQFLPLDPKTVFLLYFWGNLFICILIFSYSLSYATLENRKKLLLFGYGKILLTVGWVFIFLRNIVPDFLSINMANTIILSGCCYETIAIISMNRAKNNWYYRLQILITVIGMLVFNSATLMGATINTRVVIMSLAIFAIYLPPTIVYFRAKGNNLFRIFYLFCYVSFEILIFLRAVYSFINPQKYFFRQSNFDSLYNIGLFLLTLIGTVGFLLLVKEKQDVKIQKLLKDKNLFFSIIAHDLKGPLGSSLALSEIMAEEIDGYSREEIKEITGMLHESNKNIYKLLENLLDWSKMQTGMMEYNPKEVILNQLIEENVEINRNAALNKNINLKFESAEIIKAELDKDMIDTVLRNLLTNAIKFTDQQGEIVLTMKRINQKVEVSITDNGIGIPDSIKEKLFKINEKVIQKGTENESGNGLGLLLCSEFIKKHQGQIWAESKLGKGSTFKFILPLKTQKKL</sequence>
<dbReference type="PANTHER" id="PTHR43711:SF26">
    <property type="entry name" value="SENSOR HISTIDINE KINASE RCSC"/>
    <property type="match status" value="1"/>
</dbReference>
<feature type="transmembrane region" description="Helical" evidence="7">
    <location>
        <begin position="156"/>
        <end position="176"/>
    </location>
</feature>
<dbReference type="InterPro" id="IPR050736">
    <property type="entry name" value="Sensor_HK_Regulatory"/>
</dbReference>
<dbReference type="SUPFAM" id="SSF47384">
    <property type="entry name" value="Homodimeric domain of signal transducing histidine kinase"/>
    <property type="match status" value="1"/>
</dbReference>
<keyword evidence="7" id="KW-0472">Membrane</keyword>
<proteinExistence type="predicted"/>
<dbReference type="GO" id="GO:0000155">
    <property type="term" value="F:phosphorelay sensor kinase activity"/>
    <property type="evidence" value="ECO:0007669"/>
    <property type="project" value="InterPro"/>
</dbReference>
<dbReference type="InterPro" id="IPR036097">
    <property type="entry name" value="HisK_dim/P_sf"/>
</dbReference>
<dbReference type="KEGG" id="ffl:HYN86_18060"/>
<keyword evidence="6" id="KW-0902">Two-component regulatory system</keyword>
<evidence type="ECO:0000256" key="7">
    <source>
        <dbReference type="SAM" id="Phobius"/>
    </source>
</evidence>
<dbReference type="Proteomes" id="UP000251561">
    <property type="component" value="Chromosome"/>
</dbReference>
<dbReference type="SMART" id="SM00388">
    <property type="entry name" value="HisKA"/>
    <property type="match status" value="1"/>
</dbReference>
<reference evidence="9 10" key="1">
    <citation type="submission" date="2018-06" db="EMBL/GenBank/DDBJ databases">
        <title>Genome sequencing of Flavobacterium.</title>
        <authorList>
            <person name="Baek M.-G."/>
            <person name="Yi H."/>
        </authorList>
    </citation>
    <scope>NUCLEOTIDE SEQUENCE [LARGE SCALE GENOMIC DNA]</scope>
    <source>
        <strain evidence="9 10">HYN0086</strain>
    </source>
</reference>
<dbReference type="PRINTS" id="PR00344">
    <property type="entry name" value="BCTRLSENSOR"/>
</dbReference>
<dbReference type="Pfam" id="PF02518">
    <property type="entry name" value="HATPase_c"/>
    <property type="match status" value="1"/>
</dbReference>
<feature type="transmembrane region" description="Helical" evidence="7">
    <location>
        <begin position="74"/>
        <end position="92"/>
    </location>
</feature>
<keyword evidence="7" id="KW-1133">Transmembrane helix</keyword>
<dbReference type="AlphaFoldDB" id="A0A344LWU9"/>
<keyword evidence="7" id="KW-0812">Transmembrane</keyword>
<dbReference type="InterPro" id="IPR003661">
    <property type="entry name" value="HisK_dim/P_dom"/>
</dbReference>
<dbReference type="InterPro" id="IPR036890">
    <property type="entry name" value="HATPase_C_sf"/>
</dbReference>
<evidence type="ECO:0000256" key="6">
    <source>
        <dbReference type="ARBA" id="ARBA00023012"/>
    </source>
</evidence>
<dbReference type="PROSITE" id="PS50109">
    <property type="entry name" value="HIS_KIN"/>
    <property type="match status" value="1"/>
</dbReference>
<evidence type="ECO:0000313" key="9">
    <source>
        <dbReference type="EMBL" id="AXB58391.1"/>
    </source>
</evidence>
<organism evidence="9 10">
    <name type="scientific">Flavobacterium fluviale</name>
    <dbReference type="NCBI Taxonomy" id="2249356"/>
    <lineage>
        <taxon>Bacteria</taxon>
        <taxon>Pseudomonadati</taxon>
        <taxon>Bacteroidota</taxon>
        <taxon>Flavobacteriia</taxon>
        <taxon>Flavobacteriales</taxon>
        <taxon>Flavobacteriaceae</taxon>
        <taxon>Flavobacterium</taxon>
    </lineage>
</organism>
<dbReference type="Pfam" id="PF00512">
    <property type="entry name" value="HisKA"/>
    <property type="match status" value="1"/>
</dbReference>
<feature type="transmembrane region" description="Helical" evidence="7">
    <location>
        <begin position="130"/>
        <end position="149"/>
    </location>
</feature>
<feature type="domain" description="Histidine kinase" evidence="8">
    <location>
        <begin position="237"/>
        <end position="455"/>
    </location>
</feature>
<keyword evidence="10" id="KW-1185">Reference proteome</keyword>
<dbReference type="EMBL" id="CP030261">
    <property type="protein sequence ID" value="AXB58391.1"/>
    <property type="molecule type" value="Genomic_DNA"/>
</dbReference>
<keyword evidence="4" id="KW-0808">Transferase</keyword>
<dbReference type="PANTHER" id="PTHR43711">
    <property type="entry name" value="TWO-COMPONENT HISTIDINE KINASE"/>
    <property type="match status" value="1"/>
</dbReference>